<feature type="signal peptide" evidence="1">
    <location>
        <begin position="1"/>
        <end position="18"/>
    </location>
</feature>
<reference evidence="2" key="2">
    <citation type="submission" date="2020-02" db="EMBL/GenBank/DDBJ databases">
        <title>Identification and distribution of gene clusters putatively required for synthesis of sphingolipid metabolism inhibitors in phylogenetically diverse species of the filamentous fungus Fusarium.</title>
        <authorList>
            <person name="Kim H.-S."/>
            <person name="Busman M."/>
            <person name="Brown D.W."/>
            <person name="Divon H."/>
            <person name="Uhlig S."/>
            <person name="Proctor R.H."/>
        </authorList>
    </citation>
    <scope>NUCLEOTIDE SEQUENCE</scope>
    <source>
        <strain evidence="2">NRRL 25174</strain>
    </source>
</reference>
<comment type="caution">
    <text evidence="2">The sequence shown here is derived from an EMBL/GenBank/DDBJ whole genome shotgun (WGS) entry which is preliminary data.</text>
</comment>
<dbReference type="EMBL" id="PVQB02000017">
    <property type="protein sequence ID" value="KAF4345750.1"/>
    <property type="molecule type" value="Genomic_DNA"/>
</dbReference>
<protein>
    <submittedName>
        <fullName evidence="2">Uncharacterized protein</fullName>
    </submittedName>
</protein>
<dbReference type="Proteomes" id="UP000730481">
    <property type="component" value="Unassembled WGS sequence"/>
</dbReference>
<reference evidence="2" key="1">
    <citation type="journal article" date="2017" name="Mycologia">
        <title>Fusarium algeriense, sp. nov., a novel toxigenic crown rot pathogen of durum wheat from Algeria is nested in the Fusarium burgessii species complex.</title>
        <authorList>
            <person name="Laraba I."/>
            <person name="Keddad A."/>
            <person name="Boureghda H."/>
            <person name="Abdallah N."/>
            <person name="Vaughan M.M."/>
            <person name="Proctor R.H."/>
            <person name="Busman M."/>
            <person name="O'Donnell K."/>
        </authorList>
    </citation>
    <scope>NUCLEOTIDE SEQUENCE</scope>
    <source>
        <strain evidence="2">NRRL 25174</strain>
    </source>
</reference>
<dbReference type="OrthoDB" id="5576763at2759"/>
<keyword evidence="3" id="KW-1185">Reference proteome</keyword>
<feature type="chain" id="PRO_5040305618" evidence="1">
    <location>
        <begin position="19"/>
        <end position="242"/>
    </location>
</feature>
<keyword evidence="1" id="KW-0732">Signal</keyword>
<sequence length="242" mass="26318">MKLKITLLVLSLPSLGLASVYNDWNFEDAPSDGLDDVTFPISMRCTPRRPGYYFAQQFSFNGIPDVGYAGLQPRYDDGGKQIVHAAFSSFQDGTTTQHENCHPGADGGPGVSCALDIAGDYCHLYNIVVKNIGGTTWRGTLIDTVTGKSDVIGEWTLPSSAGKIVNGQLGFVEYFYWNDGQTSHICSSAPFTRVFFGNPTSQTQGARGGKITRIWEDGECVGELNLKTTQTAEGYLIQEGFM</sequence>
<dbReference type="AlphaFoldDB" id="A0A9P5AVG2"/>
<name>A0A9P5AVG2_9HYPO</name>
<proteinExistence type="predicted"/>
<evidence type="ECO:0000256" key="1">
    <source>
        <dbReference type="SAM" id="SignalP"/>
    </source>
</evidence>
<evidence type="ECO:0000313" key="2">
    <source>
        <dbReference type="EMBL" id="KAF4345750.1"/>
    </source>
</evidence>
<accession>A0A9P5AVG2</accession>
<evidence type="ECO:0000313" key="3">
    <source>
        <dbReference type="Proteomes" id="UP000730481"/>
    </source>
</evidence>
<gene>
    <name evidence="2" type="ORF">FBEOM_292</name>
</gene>
<organism evidence="2 3">
    <name type="scientific">Fusarium beomiforme</name>
    <dbReference type="NCBI Taxonomy" id="44412"/>
    <lineage>
        <taxon>Eukaryota</taxon>
        <taxon>Fungi</taxon>
        <taxon>Dikarya</taxon>
        <taxon>Ascomycota</taxon>
        <taxon>Pezizomycotina</taxon>
        <taxon>Sordariomycetes</taxon>
        <taxon>Hypocreomycetidae</taxon>
        <taxon>Hypocreales</taxon>
        <taxon>Nectriaceae</taxon>
        <taxon>Fusarium</taxon>
        <taxon>Fusarium burgessii species complex</taxon>
    </lineage>
</organism>